<keyword evidence="5" id="KW-1185">Reference proteome</keyword>
<dbReference type="PANTHER" id="PTHR47939">
    <property type="entry name" value="MEMBRANE-ASSOCIATED SALT-INDUCIBLE PROTEIN-LIKE"/>
    <property type="match status" value="1"/>
</dbReference>
<organism evidence="4 5">
    <name type="scientific">Papaver somniferum</name>
    <name type="common">Opium poppy</name>
    <dbReference type="NCBI Taxonomy" id="3469"/>
    <lineage>
        <taxon>Eukaryota</taxon>
        <taxon>Viridiplantae</taxon>
        <taxon>Streptophyta</taxon>
        <taxon>Embryophyta</taxon>
        <taxon>Tracheophyta</taxon>
        <taxon>Spermatophyta</taxon>
        <taxon>Magnoliopsida</taxon>
        <taxon>Ranunculales</taxon>
        <taxon>Papaveraceae</taxon>
        <taxon>Papaveroideae</taxon>
        <taxon>Papaver</taxon>
    </lineage>
</organism>
<dbReference type="PANTHER" id="PTHR47939:SF5">
    <property type="entry name" value="PENTACOTRIPEPTIDE-REPEAT REGION OF PRORP DOMAIN-CONTAINING PROTEIN"/>
    <property type="match status" value="1"/>
</dbReference>
<evidence type="ECO:0000256" key="3">
    <source>
        <dbReference type="PROSITE-ProRule" id="PRU00708"/>
    </source>
</evidence>
<evidence type="ECO:0000256" key="2">
    <source>
        <dbReference type="ARBA" id="ARBA00022737"/>
    </source>
</evidence>
<feature type="repeat" description="PPR" evidence="3">
    <location>
        <begin position="9"/>
        <end position="43"/>
    </location>
</feature>
<accession>A0A4Y7JE71</accession>
<dbReference type="Proteomes" id="UP000316621">
    <property type="component" value="Chromosome 4"/>
</dbReference>
<sequence>MQENKLMPNTVTYTSLMHGYIKTGNTQEVFALFDEMKKNGIKPDELTYGLMVDAHCKEGNLLDAFELRDEILQKGMPVTSTTYDALIDAVSEKEDSLKHSVCLMKWENKDLSPHLISVGI</sequence>
<dbReference type="OMA" id="NIEEAWG"/>
<gene>
    <name evidence="4" type="ORF">C5167_006696</name>
</gene>
<dbReference type="PROSITE" id="PS51375">
    <property type="entry name" value="PPR"/>
    <property type="match status" value="2"/>
</dbReference>
<dbReference type="EMBL" id="CM010718">
    <property type="protein sequence ID" value="RZC59393.1"/>
    <property type="molecule type" value="Genomic_DNA"/>
</dbReference>
<dbReference type="Pfam" id="PF13041">
    <property type="entry name" value="PPR_2"/>
    <property type="match status" value="1"/>
</dbReference>
<evidence type="ECO:0000313" key="4">
    <source>
        <dbReference type="EMBL" id="RZC59393.1"/>
    </source>
</evidence>
<comment type="similarity">
    <text evidence="1">Belongs to the PPR family. P subfamily.</text>
</comment>
<dbReference type="Gramene" id="RZC59393">
    <property type="protein sequence ID" value="RZC59393"/>
    <property type="gene ID" value="C5167_006696"/>
</dbReference>
<dbReference type="InterPro" id="IPR002885">
    <property type="entry name" value="PPR_rpt"/>
</dbReference>
<dbReference type="Gene3D" id="1.25.40.10">
    <property type="entry name" value="Tetratricopeptide repeat domain"/>
    <property type="match status" value="1"/>
</dbReference>
<dbReference type="InterPro" id="IPR050667">
    <property type="entry name" value="PPR-containing_protein"/>
</dbReference>
<protein>
    <recommendedName>
        <fullName evidence="6">Pentacotripeptide-repeat region of PRORP domain-containing protein</fullName>
    </recommendedName>
</protein>
<dbReference type="NCBIfam" id="TIGR00756">
    <property type="entry name" value="PPR"/>
    <property type="match status" value="2"/>
</dbReference>
<feature type="repeat" description="PPR" evidence="3">
    <location>
        <begin position="44"/>
        <end position="78"/>
    </location>
</feature>
<evidence type="ECO:0000313" key="5">
    <source>
        <dbReference type="Proteomes" id="UP000316621"/>
    </source>
</evidence>
<name>A0A4Y7JE71_PAPSO</name>
<keyword evidence="2" id="KW-0677">Repeat</keyword>
<dbReference type="AlphaFoldDB" id="A0A4Y7JE71"/>
<proteinExistence type="inferred from homology"/>
<dbReference type="InterPro" id="IPR011990">
    <property type="entry name" value="TPR-like_helical_dom_sf"/>
</dbReference>
<evidence type="ECO:0000256" key="1">
    <source>
        <dbReference type="ARBA" id="ARBA00007626"/>
    </source>
</evidence>
<reference evidence="4 5" key="1">
    <citation type="journal article" date="2018" name="Science">
        <title>The opium poppy genome and morphinan production.</title>
        <authorList>
            <person name="Guo L."/>
            <person name="Winzer T."/>
            <person name="Yang X."/>
            <person name="Li Y."/>
            <person name="Ning Z."/>
            <person name="He Z."/>
            <person name="Teodor R."/>
            <person name="Lu Y."/>
            <person name="Bowser T.A."/>
            <person name="Graham I.A."/>
            <person name="Ye K."/>
        </authorList>
    </citation>
    <scope>NUCLEOTIDE SEQUENCE [LARGE SCALE GENOMIC DNA]</scope>
    <source>
        <strain evidence="5">cv. HN1</strain>
        <tissue evidence="4">Leaves</tissue>
    </source>
</reference>
<evidence type="ECO:0008006" key="6">
    <source>
        <dbReference type="Google" id="ProtNLM"/>
    </source>
</evidence>